<accession>Q6BA59</accession>
<evidence type="ECO:0000256" key="5">
    <source>
        <dbReference type="ARBA" id="ARBA00022842"/>
    </source>
</evidence>
<comment type="similarity">
    <text evidence="2 7">Belongs to the FPP/GGPP synthase family.</text>
</comment>
<evidence type="ECO:0000256" key="4">
    <source>
        <dbReference type="ARBA" id="ARBA00022723"/>
    </source>
</evidence>
<dbReference type="Gene3D" id="1.10.600.10">
    <property type="entry name" value="Farnesyl Diphosphate Synthase"/>
    <property type="match status" value="1"/>
</dbReference>
<evidence type="ECO:0000256" key="7">
    <source>
        <dbReference type="RuleBase" id="RU004466"/>
    </source>
</evidence>
<dbReference type="InterPro" id="IPR033749">
    <property type="entry name" value="Polyprenyl_synt_CS"/>
</dbReference>
<dbReference type="PANTHER" id="PTHR43281:SF1">
    <property type="entry name" value="FARNESYL DIPHOSPHATE SYNTHASE"/>
    <property type="match status" value="1"/>
</dbReference>
<keyword evidence="6" id="KW-0414">Isoprene biosynthesis</keyword>
<dbReference type="PROSITE" id="PS00723">
    <property type="entry name" value="POLYPRENYL_SYNTHASE_1"/>
    <property type="match status" value="1"/>
</dbReference>
<comment type="cofactor">
    <cofactor evidence="1">
        <name>Mg(2+)</name>
        <dbReference type="ChEBI" id="CHEBI:18420"/>
    </cofactor>
</comment>
<dbReference type="SFLD" id="SFLDS00005">
    <property type="entry name" value="Isoprenoid_Synthase_Type_I"/>
    <property type="match status" value="1"/>
</dbReference>
<evidence type="ECO:0000256" key="1">
    <source>
        <dbReference type="ARBA" id="ARBA00001946"/>
    </source>
</evidence>
<keyword evidence="5" id="KW-0460">Magnesium</keyword>
<reference evidence="8" key="1">
    <citation type="journal article" date="2005" name="Appl. Environ. Microbiol.">
        <title>Roseobacter-like bacteria in red and mediterranean sea aerobic anoxygenic photosynthetic populations.</title>
        <authorList>
            <person name="Oz A."/>
            <person name="Sabehi G."/>
            <person name="Koblizek M."/>
            <person name="Massana R."/>
            <person name="Beja O."/>
        </authorList>
    </citation>
    <scope>NUCLEOTIDE SEQUENCE</scope>
</reference>
<dbReference type="PROSITE" id="PS00444">
    <property type="entry name" value="POLYPRENYL_SYNTHASE_2"/>
    <property type="match status" value="1"/>
</dbReference>
<evidence type="ECO:0000256" key="3">
    <source>
        <dbReference type="ARBA" id="ARBA00022679"/>
    </source>
</evidence>
<dbReference type="EMBL" id="AY671989">
    <property type="protein sequence ID" value="AAT90315.1"/>
    <property type="molecule type" value="Genomic_DNA"/>
</dbReference>
<keyword evidence="4" id="KW-0479">Metal-binding</keyword>
<dbReference type="GO" id="GO:0004659">
    <property type="term" value="F:prenyltransferase activity"/>
    <property type="evidence" value="ECO:0007669"/>
    <property type="project" value="InterPro"/>
</dbReference>
<dbReference type="PANTHER" id="PTHR43281">
    <property type="entry name" value="FARNESYL DIPHOSPHATE SYNTHASE"/>
    <property type="match status" value="1"/>
</dbReference>
<keyword evidence="3 7" id="KW-0808">Transferase</keyword>
<evidence type="ECO:0000256" key="6">
    <source>
        <dbReference type="ARBA" id="ARBA00023229"/>
    </source>
</evidence>
<dbReference type="AlphaFoldDB" id="Q6BA59"/>
<dbReference type="CDD" id="cd00685">
    <property type="entry name" value="Trans_IPPS_HT"/>
    <property type="match status" value="1"/>
</dbReference>
<sequence length="308" mass="32680">MSSIIYTYVNNNCHYRSIAVLDKRIEAAVRRGVGVFGKKLPVPQKLDDAIQYSVFPGGARIRPTILLSVAVACGDDNPSLANASAAALEMIHCASLVHDDLPCFDNAETRRGKPSVHNKYGEPTAVLVGDSLIANAFGVIARAADKDAVRAAKLIALLSKYTGFPKGICAGQAWEAEISVDLSAYHQTKTGALFIAATQMGAASAGHDPEPWFELGARIGEAFQVADDLLDVLCSEDETGKPSGQDVTNQRPNAVSEYGISGAKQKLRDILGGAISSIPSCPGEAKLAEIVKLQSNRLLPKEHMKPVA</sequence>
<name>Q6BA59_9PROT</name>
<dbReference type="FunFam" id="1.10.600.10:FF:000001">
    <property type="entry name" value="Geranylgeranyl diphosphate synthase"/>
    <property type="match status" value="1"/>
</dbReference>
<dbReference type="InterPro" id="IPR000092">
    <property type="entry name" value="Polyprenyl_synt"/>
</dbReference>
<gene>
    <name evidence="8" type="primary">crtE</name>
</gene>
<protein>
    <submittedName>
        <fullName evidence="8">Putative geranylgeranyl pyrophosphate synthetase</fullName>
    </submittedName>
</protein>
<proteinExistence type="inferred from homology"/>
<dbReference type="GO" id="GO:0016114">
    <property type="term" value="P:terpenoid biosynthetic process"/>
    <property type="evidence" value="ECO:0007669"/>
    <property type="project" value="UniProtKB-ARBA"/>
</dbReference>
<dbReference type="SUPFAM" id="SSF48576">
    <property type="entry name" value="Terpenoid synthases"/>
    <property type="match status" value="1"/>
</dbReference>
<evidence type="ECO:0000256" key="2">
    <source>
        <dbReference type="ARBA" id="ARBA00006706"/>
    </source>
</evidence>
<evidence type="ECO:0000313" key="8">
    <source>
        <dbReference type="EMBL" id="AAT90315.1"/>
    </source>
</evidence>
<organism evidence="8">
    <name type="scientific">uncultured proteobacterium eBACred25D05</name>
    <dbReference type="NCBI Taxonomy" id="287841"/>
    <lineage>
        <taxon>Bacteria</taxon>
        <taxon>Pseudomonadati</taxon>
        <taxon>Pseudomonadota</taxon>
        <taxon>environmental samples</taxon>
    </lineage>
</organism>
<dbReference type="Pfam" id="PF00348">
    <property type="entry name" value="polyprenyl_synt"/>
    <property type="match status" value="1"/>
</dbReference>
<dbReference type="InterPro" id="IPR008949">
    <property type="entry name" value="Isoprenoid_synthase_dom_sf"/>
</dbReference>
<dbReference type="GO" id="GO:0046872">
    <property type="term" value="F:metal ion binding"/>
    <property type="evidence" value="ECO:0007669"/>
    <property type="project" value="UniProtKB-KW"/>
</dbReference>